<dbReference type="SUPFAM" id="SSF49265">
    <property type="entry name" value="Fibronectin type III"/>
    <property type="match status" value="1"/>
</dbReference>
<evidence type="ECO:0000259" key="1">
    <source>
        <dbReference type="PROSITE" id="PS50853"/>
    </source>
</evidence>
<dbReference type="InterPro" id="IPR043504">
    <property type="entry name" value="Peptidase_S1_PA_chymotrypsin"/>
</dbReference>
<organism evidence="2 3">
    <name type="scientific">Marinicella sediminis</name>
    <dbReference type="NCBI Taxonomy" id="1792834"/>
    <lineage>
        <taxon>Bacteria</taxon>
        <taxon>Pseudomonadati</taxon>
        <taxon>Pseudomonadota</taxon>
        <taxon>Gammaproteobacteria</taxon>
        <taxon>Lysobacterales</taxon>
        <taxon>Marinicellaceae</taxon>
        <taxon>Marinicella</taxon>
    </lineage>
</organism>
<keyword evidence="3" id="KW-1185">Reference proteome</keyword>
<dbReference type="Gene3D" id="2.60.120.260">
    <property type="entry name" value="Galactose-binding domain-like"/>
    <property type="match status" value="1"/>
</dbReference>
<accession>A0ABV7J3N3</accession>
<feature type="domain" description="Fibronectin type-III" evidence="1">
    <location>
        <begin position="441"/>
        <end position="540"/>
    </location>
</feature>
<dbReference type="RefSeq" id="WP_077409412.1">
    <property type="nucleotide sequence ID" value="NZ_JBHRTS010000001.1"/>
</dbReference>
<evidence type="ECO:0000313" key="2">
    <source>
        <dbReference type="EMBL" id="MFC3192723.1"/>
    </source>
</evidence>
<evidence type="ECO:0000313" key="3">
    <source>
        <dbReference type="Proteomes" id="UP001595533"/>
    </source>
</evidence>
<protein>
    <submittedName>
        <fullName evidence="2">Trypsin-like peptidase domain-containing protein</fullName>
    </submittedName>
</protein>
<name>A0ABV7J3N3_9GAMM</name>
<dbReference type="EMBL" id="JBHRTS010000001">
    <property type="protein sequence ID" value="MFC3192723.1"/>
    <property type="molecule type" value="Genomic_DNA"/>
</dbReference>
<gene>
    <name evidence="2" type="ORF">ACFODZ_00585</name>
</gene>
<dbReference type="CDD" id="cd00063">
    <property type="entry name" value="FN3"/>
    <property type="match status" value="1"/>
</dbReference>
<dbReference type="SMART" id="SM00060">
    <property type="entry name" value="FN3"/>
    <property type="match status" value="1"/>
</dbReference>
<dbReference type="PROSITE" id="PS50853">
    <property type="entry name" value="FN3"/>
    <property type="match status" value="1"/>
</dbReference>
<comment type="caution">
    <text evidence="2">The sequence shown here is derived from an EMBL/GenBank/DDBJ whole genome shotgun (WGS) entry which is preliminary data.</text>
</comment>
<proteinExistence type="predicted"/>
<dbReference type="Pfam" id="PF20773">
    <property type="entry name" value="InhA-like_MAM"/>
    <property type="match status" value="1"/>
</dbReference>
<sequence length="853" mass="90111">MSRHILILLILMISTTGFSQFEILDESNHTVSLLETFQNKPAKPIRSQSLVANEAAIVGEYIKGSYQTPSPYPGNPSRQAALVWTDVIHYASGTYIAPYFSMMDLGPGDYVVLRSPDNSRKWVYEGTGINGQGTKGGFWGIPIYGNTAIVELYVASEDGGKGYAISQFARGYTRTEMGFDNESICTTDDSQEAKCFMNSEPEVYDKARAVVRIISNGNAHCTGWLVGDEGHILTNEHCVTDQSGANNLTLELMAEGPDCATNCASSLGCPGIIEASGPTFIKDSAPLDYALLLPTNTVNDLPSTYGFMQLRATGAVLNEQIYIPQHPAGWGKRVAFNSSYPDDVNGNAGLGQVNSVTEAACSAGGPQDVGYWLDTQGGSSGSPVLGYSDHKIVALHHCRGSGSCTTGGAGDDPNRGVPIQNIITDLGADLPNGAVCDSPDAPGAVTAAANGDNQIDVTWTAPPSGGPYTYDVYRSVGNCQSTAYEKIAEGVNGTAFSDTDVSGGSEYSYKIKTYDVAESCSSSFSTCDAATATGICTLAPAFAGVDQASNMKSGTCGIQVDWSQSTASCGNDVVYNVYRSSTEAFTPSPGNMISSCETGTSYSDLGIAQGQEFFYKVLAEDNSGNGDGHCASGNHQGDLPAMSALATGPDLLLFADDIESGTSDWNVNAGSADTGTDPWGVTTVNASSGANSWFVSDQPVTKDQNLVMDQAVNITEVGYSLKFNHFYNTEVTWDGGAIEYSTDGGTTWFDILDGNGGSVPANANRFVQNGYSSALRGGPMSGRDAWSGSIADWEQVIVNLDDFVGEAVLFRWRMSCDSSVSGEGWYVDDIEVAAPTQCSANDVIFMHDFGANN</sequence>
<dbReference type="SUPFAM" id="SSF50494">
    <property type="entry name" value="Trypsin-like serine proteases"/>
    <property type="match status" value="1"/>
</dbReference>
<dbReference type="Pfam" id="PF13365">
    <property type="entry name" value="Trypsin_2"/>
    <property type="match status" value="1"/>
</dbReference>
<dbReference type="Gene3D" id="2.60.40.10">
    <property type="entry name" value="Immunoglobulins"/>
    <property type="match status" value="2"/>
</dbReference>
<reference evidence="3" key="1">
    <citation type="journal article" date="2019" name="Int. J. Syst. Evol. Microbiol.">
        <title>The Global Catalogue of Microorganisms (GCM) 10K type strain sequencing project: providing services to taxonomists for standard genome sequencing and annotation.</title>
        <authorList>
            <consortium name="The Broad Institute Genomics Platform"/>
            <consortium name="The Broad Institute Genome Sequencing Center for Infectious Disease"/>
            <person name="Wu L."/>
            <person name="Ma J."/>
        </authorList>
    </citation>
    <scope>NUCLEOTIDE SEQUENCE [LARGE SCALE GENOMIC DNA]</scope>
    <source>
        <strain evidence="3">KCTC 42953</strain>
    </source>
</reference>
<dbReference type="Proteomes" id="UP001595533">
    <property type="component" value="Unassembled WGS sequence"/>
</dbReference>
<dbReference type="InterPro" id="IPR003961">
    <property type="entry name" value="FN3_dom"/>
</dbReference>
<dbReference type="PANTHER" id="PTHR36234:SF5">
    <property type="entry name" value="LYSYL ENDOPEPTIDASE"/>
    <property type="match status" value="1"/>
</dbReference>
<dbReference type="Gene3D" id="2.40.10.10">
    <property type="entry name" value="Trypsin-like serine proteases"/>
    <property type="match status" value="2"/>
</dbReference>
<dbReference type="InterPro" id="IPR009003">
    <property type="entry name" value="Peptidase_S1_PA"/>
</dbReference>
<dbReference type="InterPro" id="IPR013783">
    <property type="entry name" value="Ig-like_fold"/>
</dbReference>
<dbReference type="InterPro" id="IPR036116">
    <property type="entry name" value="FN3_sf"/>
</dbReference>
<dbReference type="PANTHER" id="PTHR36234">
    <property type="entry name" value="LYSYL ENDOPEPTIDASE"/>
    <property type="match status" value="1"/>
</dbReference>